<dbReference type="Pfam" id="PF13561">
    <property type="entry name" value="adh_short_C2"/>
    <property type="match status" value="1"/>
</dbReference>
<evidence type="ECO:0000313" key="3">
    <source>
        <dbReference type="Proteomes" id="UP001247754"/>
    </source>
</evidence>
<proteinExistence type="inferred from homology"/>
<dbReference type="PRINTS" id="PR00081">
    <property type="entry name" value="GDHRDH"/>
</dbReference>
<organism evidence="2 3">
    <name type="scientific">Ruixingdingia sedimenti</name>
    <dbReference type="NCBI Taxonomy" id="3073604"/>
    <lineage>
        <taxon>Bacteria</taxon>
        <taxon>Pseudomonadati</taxon>
        <taxon>Pseudomonadota</taxon>
        <taxon>Alphaproteobacteria</taxon>
        <taxon>Rhodobacterales</taxon>
        <taxon>Paracoccaceae</taxon>
        <taxon>Ruixingdingia</taxon>
    </lineage>
</organism>
<dbReference type="PANTHER" id="PTHR42760:SF40">
    <property type="entry name" value="3-OXOACYL-[ACYL-CARRIER-PROTEIN] REDUCTASE, CHLOROPLASTIC"/>
    <property type="match status" value="1"/>
</dbReference>
<dbReference type="Gene3D" id="3.40.50.720">
    <property type="entry name" value="NAD(P)-binding Rossmann-like Domain"/>
    <property type="match status" value="1"/>
</dbReference>
<accession>A0ABU1F6E1</accession>
<gene>
    <name evidence="2" type="ORF">RGD00_06320</name>
</gene>
<dbReference type="RefSeq" id="WP_310456458.1">
    <property type="nucleotide sequence ID" value="NZ_JAVKPH010000005.1"/>
</dbReference>
<evidence type="ECO:0000313" key="2">
    <source>
        <dbReference type="EMBL" id="MDR5652208.1"/>
    </source>
</evidence>
<reference evidence="2 3" key="1">
    <citation type="submission" date="2023-09" db="EMBL/GenBank/DDBJ databases">
        <title>Xinfangfangia sedmenti sp. nov., isolated the sedment.</title>
        <authorList>
            <person name="Xu L."/>
        </authorList>
    </citation>
    <scope>NUCLEOTIDE SEQUENCE [LARGE SCALE GENOMIC DNA]</scope>
    <source>
        <strain evidence="2 3">LG-4</strain>
    </source>
</reference>
<keyword evidence="3" id="KW-1185">Reference proteome</keyword>
<sequence length="259" mass="26836">MTGLALVTGGGRGIGLGISKRLADDGWRVAIADLTLAQAQAGVADLAGQGHSAWQVDVADEASVEGLFDAVEAAEGPVTALICNAGVLVMVDNARPPLVDMTVDDWNLTHDVNARGTFLCCRAYARRRHRVPVENGRVITTSSVAAELGGYRSSASYISSKAAVLGFSKAVARELAPLGVTVNCIAPGLIDAPMLHVTSKETDNAATRAAAYDRMSANVPLGRMGTPEDLAHTVSFLLSPGASYITGATLDVNGGYRMA</sequence>
<dbReference type="Proteomes" id="UP001247754">
    <property type="component" value="Unassembled WGS sequence"/>
</dbReference>
<protein>
    <submittedName>
        <fullName evidence="2">SDR family NAD(P)-dependent oxidoreductase</fullName>
    </submittedName>
</protein>
<dbReference type="EMBL" id="JAVKPH010000005">
    <property type="protein sequence ID" value="MDR5652208.1"/>
    <property type="molecule type" value="Genomic_DNA"/>
</dbReference>
<comment type="caution">
    <text evidence="2">The sequence shown here is derived from an EMBL/GenBank/DDBJ whole genome shotgun (WGS) entry which is preliminary data.</text>
</comment>
<dbReference type="SUPFAM" id="SSF51735">
    <property type="entry name" value="NAD(P)-binding Rossmann-fold domains"/>
    <property type="match status" value="1"/>
</dbReference>
<dbReference type="InterPro" id="IPR036291">
    <property type="entry name" value="NAD(P)-bd_dom_sf"/>
</dbReference>
<dbReference type="PRINTS" id="PR00080">
    <property type="entry name" value="SDRFAMILY"/>
</dbReference>
<dbReference type="PANTHER" id="PTHR42760">
    <property type="entry name" value="SHORT-CHAIN DEHYDROGENASES/REDUCTASES FAMILY MEMBER"/>
    <property type="match status" value="1"/>
</dbReference>
<name>A0ABU1F6E1_9RHOB</name>
<evidence type="ECO:0000256" key="1">
    <source>
        <dbReference type="ARBA" id="ARBA00006484"/>
    </source>
</evidence>
<dbReference type="InterPro" id="IPR002347">
    <property type="entry name" value="SDR_fam"/>
</dbReference>
<comment type="similarity">
    <text evidence="1">Belongs to the short-chain dehydrogenases/reductases (SDR) family.</text>
</comment>